<evidence type="ECO:0000256" key="11">
    <source>
        <dbReference type="ARBA" id="ARBA00023136"/>
    </source>
</evidence>
<keyword evidence="10" id="KW-0443">Lipid metabolism</keyword>
<evidence type="ECO:0000256" key="6">
    <source>
        <dbReference type="ARBA" id="ARBA00022824"/>
    </source>
</evidence>
<dbReference type="InterPro" id="IPR015422">
    <property type="entry name" value="PyrdxlP-dep_Trfase_small"/>
</dbReference>
<comment type="subcellular location">
    <subcellularLocation>
        <location evidence="2">Endoplasmic reticulum membrane</location>
        <topology evidence="2">Single-pass membrane protein</topology>
    </subcellularLocation>
</comment>
<dbReference type="InterPro" id="IPR050477">
    <property type="entry name" value="GrpII_AminoAcid_Decarb"/>
</dbReference>
<evidence type="ECO:0000256" key="10">
    <source>
        <dbReference type="ARBA" id="ARBA00023098"/>
    </source>
</evidence>
<evidence type="ECO:0000256" key="1">
    <source>
        <dbReference type="ARBA" id="ARBA00001933"/>
    </source>
</evidence>
<keyword evidence="7 16" id="KW-0663">Pyridoxal phosphate</keyword>
<evidence type="ECO:0000256" key="12">
    <source>
        <dbReference type="ARBA" id="ARBA00023239"/>
    </source>
</evidence>
<comment type="cofactor">
    <cofactor evidence="1 16 17">
        <name>pyridoxal 5'-phosphate</name>
        <dbReference type="ChEBI" id="CHEBI:597326"/>
    </cofactor>
</comment>
<proteinExistence type="inferred from homology"/>
<evidence type="ECO:0000256" key="4">
    <source>
        <dbReference type="ARBA" id="ARBA00004991"/>
    </source>
</evidence>
<dbReference type="PANTHER" id="PTHR42735:SF6">
    <property type="entry name" value="SPHINGOSINE-1-PHOSPHATE LYASE 1"/>
    <property type="match status" value="1"/>
</dbReference>
<dbReference type="Gene3D" id="3.40.640.10">
    <property type="entry name" value="Type I PLP-dependent aspartate aminotransferase-like (Major domain)"/>
    <property type="match status" value="1"/>
</dbReference>
<dbReference type="PANTHER" id="PTHR42735">
    <property type="match status" value="1"/>
</dbReference>
<dbReference type="GO" id="GO:0008117">
    <property type="term" value="F:sphinganine-1-phosphate aldolase activity"/>
    <property type="evidence" value="ECO:0007669"/>
    <property type="project" value="UniProtKB-EC"/>
</dbReference>
<dbReference type="Gene3D" id="3.90.1150.10">
    <property type="entry name" value="Aspartate Aminotransferase, domain 1"/>
    <property type="match status" value="1"/>
</dbReference>
<name>A0A7R9XZR1_9VIRI</name>
<accession>A0A7R9XZR1</accession>
<keyword evidence="6" id="KW-0256">Endoplasmic reticulum</keyword>
<dbReference type="Gene3D" id="6.10.140.2150">
    <property type="match status" value="1"/>
</dbReference>
<keyword evidence="11 18" id="KW-0472">Membrane</keyword>
<evidence type="ECO:0000256" key="18">
    <source>
        <dbReference type="SAM" id="Phobius"/>
    </source>
</evidence>
<evidence type="ECO:0000256" key="16">
    <source>
        <dbReference type="PIRSR" id="PIRSR602129-50"/>
    </source>
</evidence>
<comment type="pathway">
    <text evidence="4">Sphingolipid metabolism.</text>
</comment>
<evidence type="ECO:0000256" key="15">
    <source>
        <dbReference type="ARBA" id="ARBA00042568"/>
    </source>
</evidence>
<keyword evidence="8" id="KW-0746">Sphingolipid metabolism</keyword>
<evidence type="ECO:0000256" key="3">
    <source>
        <dbReference type="ARBA" id="ARBA00004760"/>
    </source>
</evidence>
<dbReference type="GO" id="GO:0030170">
    <property type="term" value="F:pyridoxal phosphate binding"/>
    <property type="evidence" value="ECO:0007669"/>
    <property type="project" value="InterPro"/>
</dbReference>
<dbReference type="Pfam" id="PF00282">
    <property type="entry name" value="Pyridoxal_deC"/>
    <property type="match status" value="1"/>
</dbReference>
<dbReference type="InterPro" id="IPR015421">
    <property type="entry name" value="PyrdxlP-dep_Trfase_major"/>
</dbReference>
<evidence type="ECO:0000256" key="2">
    <source>
        <dbReference type="ARBA" id="ARBA00004389"/>
    </source>
</evidence>
<evidence type="ECO:0000256" key="13">
    <source>
        <dbReference type="ARBA" id="ARBA00038302"/>
    </source>
</evidence>
<dbReference type="GO" id="GO:0005789">
    <property type="term" value="C:endoplasmic reticulum membrane"/>
    <property type="evidence" value="ECO:0007669"/>
    <property type="project" value="UniProtKB-SubCell"/>
</dbReference>
<keyword evidence="5 18" id="KW-0812">Transmembrane</keyword>
<evidence type="ECO:0000256" key="8">
    <source>
        <dbReference type="ARBA" id="ARBA00022919"/>
    </source>
</evidence>
<evidence type="ECO:0000256" key="7">
    <source>
        <dbReference type="ARBA" id="ARBA00022898"/>
    </source>
</evidence>
<dbReference type="FunFam" id="6.10.140.2150:FF:000001">
    <property type="entry name" value="Sphingosine-1-phosphate lyase 1"/>
    <property type="match status" value="1"/>
</dbReference>
<dbReference type="InterPro" id="IPR002129">
    <property type="entry name" value="PyrdxlP-dep_de-COase"/>
</dbReference>
<gene>
    <name evidence="19" type="ORF">PCOL08062_LOCUS4910</name>
</gene>
<dbReference type="GO" id="GO:0030149">
    <property type="term" value="P:sphingolipid catabolic process"/>
    <property type="evidence" value="ECO:0007669"/>
    <property type="project" value="TreeGrafter"/>
</dbReference>
<dbReference type="SUPFAM" id="SSF53383">
    <property type="entry name" value="PLP-dependent transferases"/>
    <property type="match status" value="1"/>
</dbReference>
<dbReference type="FunFam" id="3.40.640.10:FF:000020">
    <property type="entry name" value="sphingosine-1-phosphate lyase 1"/>
    <property type="match status" value="1"/>
</dbReference>
<organism evidence="19">
    <name type="scientific">Prasinoderma coloniale</name>
    <dbReference type="NCBI Taxonomy" id="156133"/>
    <lineage>
        <taxon>Eukaryota</taxon>
        <taxon>Viridiplantae</taxon>
        <taxon>Prasinodermophyta</taxon>
        <taxon>Prasinodermophyceae</taxon>
        <taxon>Prasinodermales</taxon>
        <taxon>Prasinodermaceae</taxon>
        <taxon>Prasinoderma</taxon>
    </lineage>
</organism>
<dbReference type="InterPro" id="IPR015424">
    <property type="entry name" value="PyrdxlP-dep_Trfase"/>
</dbReference>
<dbReference type="AlphaFoldDB" id="A0A7R9XZR1"/>
<evidence type="ECO:0000256" key="17">
    <source>
        <dbReference type="RuleBase" id="RU000382"/>
    </source>
</evidence>
<reference evidence="19" key="1">
    <citation type="submission" date="2021-01" db="EMBL/GenBank/DDBJ databases">
        <authorList>
            <person name="Corre E."/>
            <person name="Pelletier E."/>
            <person name="Niang G."/>
            <person name="Scheremetjew M."/>
            <person name="Finn R."/>
            <person name="Kale V."/>
            <person name="Holt S."/>
            <person name="Cochrane G."/>
            <person name="Meng A."/>
            <person name="Brown T."/>
            <person name="Cohen L."/>
        </authorList>
    </citation>
    <scope>NUCLEOTIDE SEQUENCE</scope>
    <source>
        <strain evidence="19">CCMP1413</strain>
    </source>
</reference>
<dbReference type="GO" id="GO:0019752">
    <property type="term" value="P:carboxylic acid metabolic process"/>
    <property type="evidence" value="ECO:0007669"/>
    <property type="project" value="InterPro"/>
</dbReference>
<feature type="transmembrane region" description="Helical" evidence="18">
    <location>
        <begin position="21"/>
        <end position="42"/>
    </location>
</feature>
<evidence type="ECO:0000256" key="14">
    <source>
        <dbReference type="ARBA" id="ARBA00038965"/>
    </source>
</evidence>
<evidence type="ECO:0000256" key="5">
    <source>
        <dbReference type="ARBA" id="ARBA00022692"/>
    </source>
</evidence>
<dbReference type="EMBL" id="HBDZ01006428">
    <property type="protein sequence ID" value="CAD8236931.1"/>
    <property type="molecule type" value="Transcribed_RNA"/>
</dbReference>
<keyword evidence="9 18" id="KW-1133">Transmembrane helix</keyword>
<feature type="modified residue" description="N6-(pyridoxal phosphate)lysine" evidence="16">
    <location>
        <position position="346"/>
    </location>
</feature>
<evidence type="ECO:0000256" key="9">
    <source>
        <dbReference type="ARBA" id="ARBA00022989"/>
    </source>
</evidence>
<sequence>MDAAMALLADARGRANRRLAGYDAATAAVIGAAAALGARWALATLAEAEKSVRAKGLKMASTEAAIALAMAVPGVAAFKAREQAKVLAKMHKDKPPREDALFELPAGRSAGEVASALGAMKDMDAAWQARTSGTVYMGSEGMAEHEELVGKAVTQFLHSNPLHGDLFPSAQRCEAEVVAMCASLLHGDVRTTGVVGNMTSGGTESILMAVKSARDYARQTRGITDPELVMCENAHPAYDKAASYFGLRVVRTRARPGALDADPAAMRRGCSRNTVLLIASAPSYPHGVVDDVTEIAATAKSLGACCHVDCCLGGFVVPFAKAAGVDLPPFDFAVPGVTSISIDTHKYGLAPKGSSVVLYRSKELRRCMFSAATEWTGGLYVSPSVAGSRVGSLVVGAWAALVHVGADGYASNAKKILDAAKQMAQGIAKIDGLEIVGRPDAMVVAFGSVDQKALDIFKVNDALADKGWSLNPLQKPSALHFCLTMQHVDGAVDDFLRDLAECVAYVRANPSWDGSGMAPIYGMATAMPDRGAIADLLTYYMDSSTDV</sequence>
<comment type="similarity">
    <text evidence="13">Belongs to the group II decarboxylase family. Sphingosine-1-phosphate lyase subfamily.</text>
</comment>
<comment type="pathway">
    <text evidence="3">Lipid metabolism; sphingolipid metabolism.</text>
</comment>
<evidence type="ECO:0000313" key="19">
    <source>
        <dbReference type="EMBL" id="CAD8236931.1"/>
    </source>
</evidence>
<protein>
    <recommendedName>
        <fullName evidence="14">sphinganine-1-phosphate aldolase</fullName>
        <ecNumber evidence="14">4.1.2.27</ecNumber>
    </recommendedName>
    <alternativeName>
        <fullName evidence="15">Sphingosine-1-phosphate aldolase</fullName>
    </alternativeName>
</protein>
<keyword evidence="12 17" id="KW-0456">Lyase</keyword>
<dbReference type="EC" id="4.1.2.27" evidence="14"/>